<keyword evidence="7" id="KW-0963">Cytoplasm</keyword>
<dbReference type="InterPro" id="IPR042099">
    <property type="entry name" value="ANL_N_sf"/>
</dbReference>
<evidence type="ECO:0000256" key="5">
    <source>
        <dbReference type="ARBA" id="ARBA00022741"/>
    </source>
</evidence>
<dbReference type="InterPro" id="IPR032387">
    <property type="entry name" value="ACAS_N"/>
</dbReference>
<gene>
    <name evidence="10" type="primary">AACS</name>
    <name evidence="10" type="ORF">CDAR_488181</name>
</gene>
<evidence type="ECO:0000256" key="7">
    <source>
        <dbReference type="RuleBase" id="RU367019"/>
    </source>
</evidence>
<comment type="subcellular location">
    <subcellularLocation>
        <location evidence="7">Cytoplasm</location>
        <location evidence="7">Cytosol</location>
    </subcellularLocation>
</comment>
<dbReference type="InterPro" id="IPR000873">
    <property type="entry name" value="AMP-dep_synth/lig_dom"/>
</dbReference>
<evidence type="ECO:0000259" key="8">
    <source>
        <dbReference type="Pfam" id="PF00501"/>
    </source>
</evidence>
<dbReference type="GO" id="GO:0005829">
    <property type="term" value="C:cytosol"/>
    <property type="evidence" value="ECO:0007669"/>
    <property type="project" value="UniProtKB-SubCell"/>
</dbReference>
<keyword evidence="7" id="KW-0443">Lipid metabolism</keyword>
<evidence type="ECO:0000256" key="3">
    <source>
        <dbReference type="ARBA" id="ARBA00015326"/>
    </source>
</evidence>
<evidence type="ECO:0000313" key="11">
    <source>
        <dbReference type="Proteomes" id="UP001054837"/>
    </source>
</evidence>
<dbReference type="GO" id="GO:0030729">
    <property type="term" value="F:acetoacetate-CoA ligase activity"/>
    <property type="evidence" value="ECO:0007669"/>
    <property type="project" value="UniProtKB-UniRule"/>
</dbReference>
<dbReference type="Gene3D" id="3.30.300.30">
    <property type="match status" value="1"/>
</dbReference>
<dbReference type="SUPFAM" id="SSF56801">
    <property type="entry name" value="Acetyl-CoA synthetase-like"/>
    <property type="match status" value="1"/>
</dbReference>
<dbReference type="Gene3D" id="3.40.50.12780">
    <property type="entry name" value="N-terminal domain of ligase-like"/>
    <property type="match status" value="1"/>
</dbReference>
<dbReference type="NCBIfam" id="TIGR01217">
    <property type="entry name" value="ac_ac_CoA_syn"/>
    <property type="match status" value="1"/>
</dbReference>
<evidence type="ECO:0000259" key="9">
    <source>
        <dbReference type="Pfam" id="PF16177"/>
    </source>
</evidence>
<sequence>MLYDYDSSWILLLNACTPNFIIPSLNPNTLKLVNMDTISKNFENVPIMWQSDGQESVNQKRFKKHIQEKYGAKIDTYWDLHKWSVDHLVEFWAEIWDFAEIICSQKFRKVIDLDVPMSDMPLWFEGAKLNYAENVLRNRDDRIALIMTGEEREKVTATYNEVYEKVALYAAAFRKLGVKVGDVIAGYISNREEPIYAMLAAVSIGAVWTGALPLIGPDAVLNRFRLVKPKMLITIDRFRNNSVEVQMLPKVRKIAEDLPSLEKVIIVKNNKKSEDNVINDIRNSCYLDDFLQIGIEKDGSVPPLVFEQLSFSHPVFINYTSGTTGLPKPVVHGCGGFLAVAKDYYVQRVTNKNDTLLSLSPVGWASWNIFVTSMFRGTKLVIYEGTPYFLSPTYIWDLVDEFKLTNLFIAPSVLDIMEKGNYVPTEKHSLESLETFISGTSIVKPNNYNFVYNKVKKDILFTSAYGCTEVFGASLTFDRTLPVYRGEISCPGLAVDLECVDESGKHVVGELGEIVIKQSSPGLPLCLWGDKFHSQFKETYFSKYPGKFCYGDLAIINPVTKGIIIYGRSDETLKPGGWRFGSSEIYNIVNIFPEIQDSLCVSQYNKARDERVVLFVLVRTGYSFDEELIEKIRSTIKNELSEHHVPALILETKAIPHNLNGKKMEILVKKIINKMPYNADTVINPESLKNFENVPPYED</sequence>
<accession>A0AAV4S4K2</accession>
<evidence type="ECO:0000256" key="1">
    <source>
        <dbReference type="ARBA" id="ARBA00006432"/>
    </source>
</evidence>
<protein>
    <recommendedName>
        <fullName evidence="3 7">Acetoacetyl-CoA synthetase</fullName>
        <ecNumber evidence="2 7">6.2.1.16</ecNumber>
    </recommendedName>
</protein>
<evidence type="ECO:0000313" key="10">
    <source>
        <dbReference type="EMBL" id="GIY27647.1"/>
    </source>
</evidence>
<name>A0AAV4S4K2_9ARAC</name>
<organism evidence="10 11">
    <name type="scientific">Caerostris darwini</name>
    <dbReference type="NCBI Taxonomy" id="1538125"/>
    <lineage>
        <taxon>Eukaryota</taxon>
        <taxon>Metazoa</taxon>
        <taxon>Ecdysozoa</taxon>
        <taxon>Arthropoda</taxon>
        <taxon>Chelicerata</taxon>
        <taxon>Arachnida</taxon>
        <taxon>Araneae</taxon>
        <taxon>Araneomorphae</taxon>
        <taxon>Entelegynae</taxon>
        <taxon>Araneoidea</taxon>
        <taxon>Araneidae</taxon>
        <taxon>Caerostris</taxon>
    </lineage>
</organism>
<dbReference type="PANTHER" id="PTHR42921">
    <property type="entry name" value="ACETOACETYL-COA SYNTHETASE"/>
    <property type="match status" value="1"/>
</dbReference>
<dbReference type="InterPro" id="IPR045851">
    <property type="entry name" value="AMP-bd_C_sf"/>
</dbReference>
<dbReference type="InterPro" id="IPR005914">
    <property type="entry name" value="Acac_CoA_synth"/>
</dbReference>
<dbReference type="PANTHER" id="PTHR42921:SF1">
    <property type="entry name" value="ACETOACETYL-COA SYNTHETASE"/>
    <property type="match status" value="1"/>
</dbReference>
<comment type="function">
    <text evidence="7">Converts acetoacetate to acetoacetyl-CoA in the cytosol.</text>
</comment>
<comment type="catalytic activity">
    <reaction evidence="7">
        <text>acetoacetate + ATP + CoA = acetoacetyl-CoA + AMP + diphosphate</text>
        <dbReference type="Rhea" id="RHEA:16117"/>
        <dbReference type="ChEBI" id="CHEBI:13705"/>
        <dbReference type="ChEBI" id="CHEBI:30616"/>
        <dbReference type="ChEBI" id="CHEBI:33019"/>
        <dbReference type="ChEBI" id="CHEBI:57286"/>
        <dbReference type="ChEBI" id="CHEBI:57287"/>
        <dbReference type="ChEBI" id="CHEBI:456215"/>
        <dbReference type="EC" id="6.2.1.16"/>
    </reaction>
</comment>
<comment type="caution">
    <text evidence="10">The sequence shown here is derived from an EMBL/GenBank/DDBJ whole genome shotgun (WGS) entry which is preliminary data.</text>
</comment>
<keyword evidence="5 7" id="KW-0547">Nucleotide-binding</keyword>
<dbReference type="GO" id="GO:0005524">
    <property type="term" value="F:ATP binding"/>
    <property type="evidence" value="ECO:0007669"/>
    <property type="project" value="UniProtKB-UniRule"/>
</dbReference>
<dbReference type="EMBL" id="BPLQ01007068">
    <property type="protein sequence ID" value="GIY27647.1"/>
    <property type="molecule type" value="Genomic_DNA"/>
</dbReference>
<keyword evidence="4 7" id="KW-0436">Ligase</keyword>
<dbReference type="Pfam" id="PF00501">
    <property type="entry name" value="AMP-binding"/>
    <property type="match status" value="1"/>
</dbReference>
<keyword evidence="7" id="KW-0276">Fatty acid metabolism</keyword>
<dbReference type="Pfam" id="PF16177">
    <property type="entry name" value="ACAS_N"/>
    <property type="match status" value="1"/>
</dbReference>
<feature type="domain" description="AMP-dependent synthetase/ligase" evidence="8">
    <location>
        <begin position="136"/>
        <end position="519"/>
    </location>
</feature>
<dbReference type="InterPro" id="IPR020845">
    <property type="entry name" value="AMP-binding_CS"/>
</dbReference>
<proteinExistence type="inferred from homology"/>
<dbReference type="GO" id="GO:0006631">
    <property type="term" value="P:fatty acid metabolic process"/>
    <property type="evidence" value="ECO:0007669"/>
    <property type="project" value="UniProtKB-UniRule"/>
</dbReference>
<reference evidence="10 11" key="1">
    <citation type="submission" date="2021-06" db="EMBL/GenBank/DDBJ databases">
        <title>Caerostris darwini draft genome.</title>
        <authorList>
            <person name="Kono N."/>
            <person name="Arakawa K."/>
        </authorList>
    </citation>
    <scope>NUCLEOTIDE SEQUENCE [LARGE SCALE GENOMIC DNA]</scope>
</reference>
<feature type="domain" description="Acetyl-coenzyme A synthetase N-terminal" evidence="9">
    <location>
        <begin position="77"/>
        <end position="135"/>
    </location>
</feature>
<evidence type="ECO:0000256" key="2">
    <source>
        <dbReference type="ARBA" id="ARBA00012988"/>
    </source>
</evidence>
<comment type="similarity">
    <text evidence="1 7">Belongs to the ATP-dependent AMP-binding enzyme family.</text>
</comment>
<dbReference type="PROSITE" id="PS00455">
    <property type="entry name" value="AMP_BINDING"/>
    <property type="match status" value="1"/>
</dbReference>
<keyword evidence="11" id="KW-1185">Reference proteome</keyword>
<dbReference type="Proteomes" id="UP001054837">
    <property type="component" value="Unassembled WGS sequence"/>
</dbReference>
<keyword evidence="6 7" id="KW-0067">ATP-binding</keyword>
<dbReference type="EC" id="6.2.1.16" evidence="2 7"/>
<evidence type="ECO:0000256" key="6">
    <source>
        <dbReference type="ARBA" id="ARBA00022840"/>
    </source>
</evidence>
<evidence type="ECO:0000256" key="4">
    <source>
        <dbReference type="ARBA" id="ARBA00022598"/>
    </source>
</evidence>
<dbReference type="AlphaFoldDB" id="A0AAV4S4K2"/>